<dbReference type="EMBL" id="VRLW01000001">
    <property type="protein sequence ID" value="KAA1260357.1"/>
    <property type="molecule type" value="Genomic_DNA"/>
</dbReference>
<reference evidence="1 2" key="1">
    <citation type="submission" date="2019-08" db="EMBL/GenBank/DDBJ databases">
        <title>Deep-cultivation of Planctomycetes and their phenomic and genomic characterization uncovers novel biology.</title>
        <authorList>
            <person name="Wiegand S."/>
            <person name="Jogler M."/>
            <person name="Boedeker C."/>
            <person name="Pinto D."/>
            <person name="Vollmers J."/>
            <person name="Rivas-Marin E."/>
            <person name="Kohn T."/>
            <person name="Peeters S.H."/>
            <person name="Heuer A."/>
            <person name="Rast P."/>
            <person name="Oberbeckmann S."/>
            <person name="Bunk B."/>
            <person name="Jeske O."/>
            <person name="Meyerdierks A."/>
            <person name="Storesund J.E."/>
            <person name="Kallscheuer N."/>
            <person name="Luecker S."/>
            <person name="Lage O.M."/>
            <person name="Pohl T."/>
            <person name="Merkel B.J."/>
            <person name="Hornburger P."/>
            <person name="Mueller R.-W."/>
            <person name="Bruemmer F."/>
            <person name="Labrenz M."/>
            <person name="Spormann A.M."/>
            <person name="Op Den Camp H."/>
            <person name="Overmann J."/>
            <person name="Amann R."/>
            <person name="Jetten M.S.M."/>
            <person name="Mascher T."/>
            <person name="Medema M.H."/>
            <person name="Devos D.P."/>
            <person name="Kaster A.-K."/>
            <person name="Ovreas L."/>
            <person name="Rohde M."/>
            <person name="Galperin M.Y."/>
            <person name="Jogler C."/>
        </authorList>
    </citation>
    <scope>NUCLEOTIDE SEQUENCE [LARGE SCALE GENOMIC DNA]</scope>
    <source>
        <strain evidence="1 2">LF1</strain>
    </source>
</reference>
<evidence type="ECO:0000313" key="2">
    <source>
        <dbReference type="Proteomes" id="UP000322699"/>
    </source>
</evidence>
<sequence length="74" mass="7674">MCSETFGSQQTGVAVTAGCFSFDRVVARDCLAVVDALLGCQVCHGLECGDEFRAAIGIAAVVQCIDVDEDVACI</sequence>
<name>A0A5B1CGN3_9BACT</name>
<accession>A0A5B1CGN3</accession>
<organism evidence="1 2">
    <name type="scientific">Rubripirellula obstinata</name>
    <dbReference type="NCBI Taxonomy" id="406547"/>
    <lineage>
        <taxon>Bacteria</taxon>
        <taxon>Pseudomonadati</taxon>
        <taxon>Planctomycetota</taxon>
        <taxon>Planctomycetia</taxon>
        <taxon>Pirellulales</taxon>
        <taxon>Pirellulaceae</taxon>
        <taxon>Rubripirellula</taxon>
    </lineage>
</organism>
<evidence type="ECO:0000313" key="1">
    <source>
        <dbReference type="EMBL" id="KAA1260357.1"/>
    </source>
</evidence>
<keyword evidence="2" id="KW-1185">Reference proteome</keyword>
<dbReference type="AlphaFoldDB" id="A0A5B1CGN3"/>
<comment type="caution">
    <text evidence="1">The sequence shown here is derived from an EMBL/GenBank/DDBJ whole genome shotgun (WGS) entry which is preliminary data.</text>
</comment>
<gene>
    <name evidence="1" type="ORF">LF1_28970</name>
</gene>
<dbReference type="Proteomes" id="UP000322699">
    <property type="component" value="Unassembled WGS sequence"/>
</dbReference>
<protein>
    <submittedName>
        <fullName evidence="1">Uncharacterized protein</fullName>
    </submittedName>
</protein>
<proteinExistence type="predicted"/>